<organism evidence="2 3">
    <name type="scientific">Trypanosoma brucei gambiense (strain MHOM/CI/86/DAL972)</name>
    <dbReference type="NCBI Taxonomy" id="679716"/>
    <lineage>
        <taxon>Eukaryota</taxon>
        <taxon>Discoba</taxon>
        <taxon>Euglenozoa</taxon>
        <taxon>Kinetoplastea</taxon>
        <taxon>Metakinetoplastina</taxon>
        <taxon>Trypanosomatida</taxon>
        <taxon>Trypanosomatidae</taxon>
        <taxon>Trypanosoma</taxon>
    </lineage>
</organism>
<evidence type="ECO:0000313" key="2">
    <source>
        <dbReference type="EMBL" id="CBH11141.1"/>
    </source>
</evidence>
<sequence>MGSPSGVRVGRGGGKPSVAKECFRAKSGGAVRKGGSRVSTKAMGVPRPLCPVFVRHGAAPVVSCGETPSMMRGSKEKCRFDVFLWQTRGAGTAVFHFSEGQAFRFPKTFTRLRAPQHASP</sequence>
<accession>C9ZP13</accession>
<proteinExistence type="predicted"/>
<feature type="region of interest" description="Disordered" evidence="1">
    <location>
        <begin position="1"/>
        <end position="21"/>
    </location>
</feature>
<reference evidence="3" key="1">
    <citation type="journal article" date="2010" name="PLoS Negl. Trop. Dis.">
        <title>The genome sequence of Trypanosoma brucei gambiense, causative agent of chronic human african trypanosomiasis.</title>
        <authorList>
            <person name="Jackson A.P."/>
            <person name="Sanders M."/>
            <person name="Berry A."/>
            <person name="McQuillan J."/>
            <person name="Aslett M.A."/>
            <person name="Quail M.A."/>
            <person name="Chukualim B."/>
            <person name="Capewell P."/>
            <person name="MacLeod A."/>
            <person name="Melville S.E."/>
            <person name="Gibson W."/>
            <person name="Barry J.D."/>
            <person name="Berriman M."/>
            <person name="Hertz-Fowler C."/>
        </authorList>
    </citation>
    <scope>NUCLEOTIDE SEQUENCE [LARGE SCALE GENOMIC DNA]</scope>
    <source>
        <strain evidence="3">MHOM/CI/86/DAL972</strain>
    </source>
</reference>
<dbReference type="RefSeq" id="XP_011773428.1">
    <property type="nucleotide sequence ID" value="XM_011775126.1"/>
</dbReference>
<evidence type="ECO:0000313" key="3">
    <source>
        <dbReference type="Proteomes" id="UP000002316"/>
    </source>
</evidence>
<dbReference type="Proteomes" id="UP000002316">
    <property type="component" value="Chromosome 5"/>
</dbReference>
<protein>
    <submittedName>
        <fullName evidence="2">Uncharacterized protein</fullName>
    </submittedName>
</protein>
<dbReference type="GeneID" id="23861269"/>
<dbReference type="AlphaFoldDB" id="C9ZP13"/>
<dbReference type="KEGG" id="tbg:TbgDal_V2790"/>
<evidence type="ECO:0000256" key="1">
    <source>
        <dbReference type="SAM" id="MobiDB-lite"/>
    </source>
</evidence>
<dbReference type="EMBL" id="FN554968">
    <property type="protein sequence ID" value="CBH11141.1"/>
    <property type="molecule type" value="Genomic_DNA"/>
</dbReference>
<name>C9ZP13_TRYB9</name>
<gene>
    <name evidence="2" type="ORF">TbgDal_V2790</name>
</gene>